<feature type="compositionally biased region" description="Basic and acidic residues" evidence="1">
    <location>
        <begin position="174"/>
        <end position="189"/>
    </location>
</feature>
<evidence type="ECO:0000256" key="1">
    <source>
        <dbReference type="SAM" id="MobiDB-lite"/>
    </source>
</evidence>
<keyword evidence="3" id="KW-1185">Reference proteome</keyword>
<evidence type="ECO:0000313" key="2">
    <source>
        <dbReference type="EMBL" id="ASV76980.1"/>
    </source>
</evidence>
<dbReference type="Proteomes" id="UP000215086">
    <property type="component" value="Chromosome"/>
</dbReference>
<protein>
    <submittedName>
        <fullName evidence="2">Uncharacterized protein</fullName>
    </submittedName>
</protein>
<organism evidence="2 3">
    <name type="scientific">Thermogutta terrifontis</name>
    <dbReference type="NCBI Taxonomy" id="1331910"/>
    <lineage>
        <taxon>Bacteria</taxon>
        <taxon>Pseudomonadati</taxon>
        <taxon>Planctomycetota</taxon>
        <taxon>Planctomycetia</taxon>
        <taxon>Pirellulales</taxon>
        <taxon>Thermoguttaceae</taxon>
        <taxon>Thermogutta</taxon>
    </lineage>
</organism>
<name>A0A286RM03_9BACT</name>
<sequence>MSKRNGRDPNEIELLLRNAELRTELEPYYDDSLTRVNIHQWPLAAENEYLASMLAWEMAPVLPIYRWFEPELRLPRPETLDDQRLHEILWDTIHKLYEKRIVLEFTDHLSDRELYCLIYRDILPSREKKLDLGTNYLRWDCAFVEGDPEIWLRYYATDEEREAWAATYRQPLPPKEKPPYPRDLPKAPF</sequence>
<feature type="region of interest" description="Disordered" evidence="1">
    <location>
        <begin position="167"/>
        <end position="189"/>
    </location>
</feature>
<gene>
    <name evidence="2" type="ORF">THTE_4379</name>
</gene>
<dbReference type="KEGG" id="ttf:THTE_4379"/>
<dbReference type="EMBL" id="CP018477">
    <property type="protein sequence ID" value="ASV76980.1"/>
    <property type="molecule type" value="Genomic_DNA"/>
</dbReference>
<dbReference type="OrthoDB" id="262458at2"/>
<dbReference type="AlphaFoldDB" id="A0A286RM03"/>
<reference evidence="2 3" key="1">
    <citation type="journal article" name="Front. Microbiol.">
        <title>Sugar Metabolism of the First Thermophilic Planctomycete Thermogutta terrifontis: Comparative Genomic and Transcriptomic Approaches.</title>
        <authorList>
            <person name="Elcheninov A.G."/>
            <person name="Menzel P."/>
            <person name="Gudbergsdottir S.R."/>
            <person name="Slesarev A.I."/>
            <person name="Kadnikov V.V."/>
            <person name="Krogh A."/>
            <person name="Bonch-Osmolovskaya E.A."/>
            <person name="Peng X."/>
            <person name="Kublanov I.V."/>
        </authorList>
    </citation>
    <scope>NUCLEOTIDE SEQUENCE [LARGE SCALE GENOMIC DNA]</scope>
    <source>
        <strain evidence="2 3">R1</strain>
    </source>
</reference>
<proteinExistence type="predicted"/>
<evidence type="ECO:0000313" key="3">
    <source>
        <dbReference type="Proteomes" id="UP000215086"/>
    </source>
</evidence>
<accession>A0A286RM03</accession>
<dbReference type="RefSeq" id="WP_095416630.1">
    <property type="nucleotide sequence ID" value="NZ_CP018477.1"/>
</dbReference>